<evidence type="ECO:0000313" key="3">
    <source>
        <dbReference type="Proteomes" id="UP001189429"/>
    </source>
</evidence>
<sequence>MGATAARAPTARAPPEAAEDFAGTLLGFRQRQEQALEAVRLPVPFGYFHLLNLMVLMNMLFWAFALGMTTSYFSPLFYVLSLVLSLAILELAAGLARPFGDSRESMPAAEWLEETVENVNSLLDYKYSGASGSWKRKLETESKSSVKLNLDPDKVRSFLKC</sequence>
<protein>
    <recommendedName>
        <fullName evidence="4">PRA1 family protein</fullName>
    </recommendedName>
</protein>
<gene>
    <name evidence="2" type="ORF">PCOR1329_LOCUS50452</name>
</gene>
<keyword evidence="1" id="KW-0812">Transmembrane</keyword>
<reference evidence="2" key="1">
    <citation type="submission" date="2023-10" db="EMBL/GenBank/DDBJ databases">
        <authorList>
            <person name="Chen Y."/>
            <person name="Shah S."/>
            <person name="Dougan E. K."/>
            <person name="Thang M."/>
            <person name="Chan C."/>
        </authorList>
    </citation>
    <scope>NUCLEOTIDE SEQUENCE [LARGE SCALE GENOMIC DNA]</scope>
</reference>
<organism evidence="2 3">
    <name type="scientific">Prorocentrum cordatum</name>
    <dbReference type="NCBI Taxonomy" id="2364126"/>
    <lineage>
        <taxon>Eukaryota</taxon>
        <taxon>Sar</taxon>
        <taxon>Alveolata</taxon>
        <taxon>Dinophyceae</taxon>
        <taxon>Prorocentrales</taxon>
        <taxon>Prorocentraceae</taxon>
        <taxon>Prorocentrum</taxon>
    </lineage>
</organism>
<name>A0ABN9UPM7_9DINO</name>
<dbReference type="Proteomes" id="UP001189429">
    <property type="component" value="Unassembled WGS sequence"/>
</dbReference>
<proteinExistence type="predicted"/>
<feature type="transmembrane region" description="Helical" evidence="1">
    <location>
        <begin position="50"/>
        <end position="70"/>
    </location>
</feature>
<comment type="caution">
    <text evidence="2">The sequence shown here is derived from an EMBL/GenBank/DDBJ whole genome shotgun (WGS) entry which is preliminary data.</text>
</comment>
<dbReference type="EMBL" id="CAUYUJ010016106">
    <property type="protein sequence ID" value="CAK0861908.1"/>
    <property type="molecule type" value="Genomic_DNA"/>
</dbReference>
<feature type="transmembrane region" description="Helical" evidence="1">
    <location>
        <begin position="76"/>
        <end position="96"/>
    </location>
</feature>
<evidence type="ECO:0000256" key="1">
    <source>
        <dbReference type="SAM" id="Phobius"/>
    </source>
</evidence>
<keyword evidence="3" id="KW-1185">Reference proteome</keyword>
<evidence type="ECO:0000313" key="2">
    <source>
        <dbReference type="EMBL" id="CAK0861908.1"/>
    </source>
</evidence>
<keyword evidence="1" id="KW-1133">Transmembrane helix</keyword>
<accession>A0ABN9UPM7</accession>
<keyword evidence="1" id="KW-0472">Membrane</keyword>
<evidence type="ECO:0008006" key="4">
    <source>
        <dbReference type="Google" id="ProtNLM"/>
    </source>
</evidence>